<dbReference type="EMBL" id="NVQR01000081">
    <property type="protein sequence ID" value="PCH60789.1"/>
    <property type="molecule type" value="Genomic_DNA"/>
</dbReference>
<dbReference type="PANTHER" id="PTHR10815:SF5">
    <property type="entry name" value="METHYLATED-DNA--PROTEIN-CYSTEINE METHYLTRANSFERASE"/>
    <property type="match status" value="1"/>
</dbReference>
<dbReference type="SUPFAM" id="SSF53155">
    <property type="entry name" value="Methylated DNA-protein cysteine methyltransferase domain"/>
    <property type="match status" value="1"/>
</dbReference>
<evidence type="ECO:0000256" key="3">
    <source>
        <dbReference type="ARBA" id="ARBA00011918"/>
    </source>
</evidence>
<dbReference type="InterPro" id="IPR036631">
    <property type="entry name" value="MGMT_N_sf"/>
</dbReference>
<dbReference type="InterPro" id="IPR014048">
    <property type="entry name" value="MethylDNA_cys_MeTrfase_DNA-bd"/>
</dbReference>
<comment type="catalytic activity">
    <reaction evidence="1">
        <text>a 4-O-methyl-thymidine in DNA + L-cysteinyl-[protein] = a thymidine in DNA + S-methyl-L-cysteinyl-[protein]</text>
        <dbReference type="Rhea" id="RHEA:53428"/>
        <dbReference type="Rhea" id="RHEA-COMP:10131"/>
        <dbReference type="Rhea" id="RHEA-COMP:10132"/>
        <dbReference type="Rhea" id="RHEA-COMP:13555"/>
        <dbReference type="Rhea" id="RHEA-COMP:13556"/>
        <dbReference type="ChEBI" id="CHEBI:29950"/>
        <dbReference type="ChEBI" id="CHEBI:82612"/>
        <dbReference type="ChEBI" id="CHEBI:137386"/>
        <dbReference type="ChEBI" id="CHEBI:137387"/>
        <dbReference type="EC" id="2.1.1.63"/>
    </reaction>
</comment>
<dbReference type="EC" id="2.1.1.63" evidence="3"/>
<keyword evidence="6 11" id="KW-0808">Transferase</keyword>
<evidence type="ECO:0000256" key="4">
    <source>
        <dbReference type="ARBA" id="ARBA00022490"/>
    </source>
</evidence>
<dbReference type="PANTHER" id="PTHR10815">
    <property type="entry name" value="METHYLATED-DNA--PROTEIN-CYSTEINE METHYLTRANSFERASE"/>
    <property type="match status" value="1"/>
</dbReference>
<accession>A0A2A4MKM7</accession>
<dbReference type="Proteomes" id="UP000218172">
    <property type="component" value="Unassembled WGS sequence"/>
</dbReference>
<evidence type="ECO:0000256" key="8">
    <source>
        <dbReference type="ARBA" id="ARBA00023204"/>
    </source>
</evidence>
<evidence type="ECO:0000256" key="9">
    <source>
        <dbReference type="ARBA" id="ARBA00049348"/>
    </source>
</evidence>
<dbReference type="AlphaFoldDB" id="A0A2A4MKM7"/>
<comment type="similarity">
    <text evidence="2">Belongs to the MGMT family.</text>
</comment>
<evidence type="ECO:0000256" key="5">
    <source>
        <dbReference type="ARBA" id="ARBA00022603"/>
    </source>
</evidence>
<keyword evidence="8" id="KW-0234">DNA repair</keyword>
<keyword evidence="4" id="KW-0963">Cytoplasm</keyword>
<evidence type="ECO:0000256" key="1">
    <source>
        <dbReference type="ARBA" id="ARBA00001286"/>
    </source>
</evidence>
<evidence type="ECO:0000313" key="11">
    <source>
        <dbReference type="EMBL" id="PCH60789.1"/>
    </source>
</evidence>
<proteinExistence type="inferred from homology"/>
<dbReference type="SUPFAM" id="SSF46767">
    <property type="entry name" value="Methylated DNA-protein cysteine methyltransferase, C-terminal domain"/>
    <property type="match status" value="1"/>
</dbReference>
<dbReference type="PROSITE" id="PS00374">
    <property type="entry name" value="MGMT"/>
    <property type="match status" value="1"/>
</dbReference>
<dbReference type="InterPro" id="IPR036388">
    <property type="entry name" value="WH-like_DNA-bd_sf"/>
</dbReference>
<evidence type="ECO:0000313" key="12">
    <source>
        <dbReference type="Proteomes" id="UP000218172"/>
    </source>
</evidence>
<dbReference type="InterPro" id="IPR023546">
    <property type="entry name" value="MGMT"/>
</dbReference>
<evidence type="ECO:0000256" key="2">
    <source>
        <dbReference type="ARBA" id="ARBA00008711"/>
    </source>
</evidence>
<evidence type="ECO:0000256" key="6">
    <source>
        <dbReference type="ARBA" id="ARBA00022679"/>
    </source>
</evidence>
<feature type="domain" description="Methylated-DNA-[protein]-cysteine S-methyltransferase DNA binding" evidence="10">
    <location>
        <begin position="35"/>
        <end position="114"/>
    </location>
</feature>
<dbReference type="CDD" id="cd06445">
    <property type="entry name" value="ATase"/>
    <property type="match status" value="1"/>
</dbReference>
<comment type="catalytic activity">
    <reaction evidence="9">
        <text>a 6-O-methyl-2'-deoxyguanosine in DNA + L-cysteinyl-[protein] = S-methyl-L-cysteinyl-[protein] + a 2'-deoxyguanosine in DNA</text>
        <dbReference type="Rhea" id="RHEA:24000"/>
        <dbReference type="Rhea" id="RHEA-COMP:10131"/>
        <dbReference type="Rhea" id="RHEA-COMP:10132"/>
        <dbReference type="Rhea" id="RHEA-COMP:11367"/>
        <dbReference type="Rhea" id="RHEA-COMP:11368"/>
        <dbReference type="ChEBI" id="CHEBI:29950"/>
        <dbReference type="ChEBI" id="CHEBI:82612"/>
        <dbReference type="ChEBI" id="CHEBI:85445"/>
        <dbReference type="ChEBI" id="CHEBI:85448"/>
        <dbReference type="EC" id="2.1.1.63"/>
    </reaction>
</comment>
<sequence>YLDKTVFKQAKAQLMSYFAGNLQDFVLPLAPSGTQFQCEVWQALQTIAYGETVTYGEIAQQIGRPKSSRAVGAANGQNPIPVIIPCHRVIGSSGKLVGFGGGLSTKEHLLELESSQGVLI</sequence>
<evidence type="ECO:0000256" key="7">
    <source>
        <dbReference type="ARBA" id="ARBA00022763"/>
    </source>
</evidence>
<dbReference type="Gene3D" id="3.30.160.70">
    <property type="entry name" value="Methylated DNA-protein cysteine methyltransferase domain"/>
    <property type="match status" value="1"/>
</dbReference>
<reference evidence="12" key="1">
    <citation type="submission" date="2017-08" db="EMBL/GenBank/DDBJ databases">
        <title>A dynamic microbial community with high functional redundancy inhabits the cold, oxic subseafloor aquifer.</title>
        <authorList>
            <person name="Tully B.J."/>
            <person name="Wheat C.G."/>
            <person name="Glazer B.T."/>
            <person name="Huber J.A."/>
        </authorList>
    </citation>
    <scope>NUCLEOTIDE SEQUENCE [LARGE SCALE GENOMIC DNA]</scope>
</reference>
<dbReference type="GO" id="GO:0006281">
    <property type="term" value="P:DNA repair"/>
    <property type="evidence" value="ECO:0007669"/>
    <property type="project" value="UniProtKB-KW"/>
</dbReference>
<keyword evidence="7" id="KW-0227">DNA damage</keyword>
<dbReference type="GO" id="GO:0032259">
    <property type="term" value="P:methylation"/>
    <property type="evidence" value="ECO:0007669"/>
    <property type="project" value="UniProtKB-KW"/>
</dbReference>
<protein>
    <recommendedName>
        <fullName evidence="3">methylated-DNA--[protein]-cysteine S-methyltransferase</fullName>
        <ecNumber evidence="3">2.1.1.63</ecNumber>
    </recommendedName>
</protein>
<feature type="non-terminal residue" evidence="11">
    <location>
        <position position="1"/>
    </location>
</feature>
<name>A0A2A4MKM7_9GAMM</name>
<dbReference type="InterPro" id="IPR036217">
    <property type="entry name" value="MethylDNA_cys_MeTrfase_DNAb"/>
</dbReference>
<comment type="caution">
    <text evidence="11">The sequence shown here is derived from an EMBL/GenBank/DDBJ whole genome shotgun (WGS) entry which is preliminary data.</text>
</comment>
<gene>
    <name evidence="11" type="ORF">COC19_05465</name>
</gene>
<dbReference type="HAMAP" id="MF_00772">
    <property type="entry name" value="OGT"/>
    <property type="match status" value="1"/>
</dbReference>
<organism evidence="11 12">
    <name type="scientific">SAR86 cluster bacterium</name>
    <dbReference type="NCBI Taxonomy" id="2030880"/>
    <lineage>
        <taxon>Bacteria</taxon>
        <taxon>Pseudomonadati</taxon>
        <taxon>Pseudomonadota</taxon>
        <taxon>Gammaproteobacteria</taxon>
        <taxon>SAR86 cluster</taxon>
    </lineage>
</organism>
<dbReference type="InterPro" id="IPR001497">
    <property type="entry name" value="MethylDNA_cys_MeTrfase_AS"/>
</dbReference>
<keyword evidence="5 11" id="KW-0489">Methyltransferase</keyword>
<dbReference type="FunFam" id="1.10.10.10:FF:000214">
    <property type="entry name" value="Methylated-DNA--protein-cysteine methyltransferase"/>
    <property type="match status" value="1"/>
</dbReference>
<dbReference type="Pfam" id="PF01035">
    <property type="entry name" value="DNA_binding_1"/>
    <property type="match status" value="1"/>
</dbReference>
<dbReference type="NCBIfam" id="TIGR00589">
    <property type="entry name" value="ogt"/>
    <property type="match status" value="1"/>
</dbReference>
<dbReference type="GO" id="GO:0003908">
    <property type="term" value="F:methylated-DNA-[protein]-cysteine S-methyltransferase activity"/>
    <property type="evidence" value="ECO:0007669"/>
    <property type="project" value="UniProtKB-EC"/>
</dbReference>
<evidence type="ECO:0000259" key="10">
    <source>
        <dbReference type="Pfam" id="PF01035"/>
    </source>
</evidence>
<dbReference type="Gene3D" id="1.10.10.10">
    <property type="entry name" value="Winged helix-like DNA-binding domain superfamily/Winged helix DNA-binding domain"/>
    <property type="match status" value="1"/>
</dbReference>